<dbReference type="EC" id="1.1.1.369" evidence="4"/>
<name>A0A841YH73_9LIST</name>
<evidence type="ECO:0000256" key="2">
    <source>
        <dbReference type="ARBA" id="ARBA00023002"/>
    </source>
</evidence>
<comment type="catalytic activity">
    <reaction evidence="4">
        <text>myo-inositol + NAD(+) = scyllo-inosose + NADH + H(+)</text>
        <dbReference type="Rhea" id="RHEA:16949"/>
        <dbReference type="ChEBI" id="CHEBI:15378"/>
        <dbReference type="ChEBI" id="CHEBI:17268"/>
        <dbReference type="ChEBI" id="CHEBI:17811"/>
        <dbReference type="ChEBI" id="CHEBI:57540"/>
        <dbReference type="ChEBI" id="CHEBI:57945"/>
        <dbReference type="EC" id="1.1.1.18"/>
    </reaction>
</comment>
<dbReference type="Pfam" id="PF02894">
    <property type="entry name" value="GFO_IDH_MocA_C"/>
    <property type="match status" value="1"/>
</dbReference>
<evidence type="ECO:0000259" key="5">
    <source>
        <dbReference type="Pfam" id="PF01408"/>
    </source>
</evidence>
<comment type="caution">
    <text evidence="7">The sequence shown here is derived from an EMBL/GenBank/DDBJ whole genome shotgun (WGS) entry which is preliminary data.</text>
</comment>
<keyword evidence="2 4" id="KW-0560">Oxidoreductase</keyword>
<comment type="catalytic activity">
    <reaction evidence="4">
        <text>1D-chiro-inositol + NAD(+) = scyllo-inosine + NADH + H(+)</text>
        <dbReference type="Rhea" id="RHEA:25832"/>
        <dbReference type="ChEBI" id="CHEBI:15378"/>
        <dbReference type="ChEBI" id="CHEBI:27372"/>
        <dbReference type="ChEBI" id="CHEBI:50920"/>
        <dbReference type="ChEBI" id="CHEBI:57540"/>
        <dbReference type="ChEBI" id="CHEBI:57945"/>
        <dbReference type="EC" id="1.1.1.369"/>
    </reaction>
</comment>
<feature type="domain" description="Gfo/Idh/MocA-like oxidoreductase N-terminal" evidence="5">
    <location>
        <begin position="3"/>
        <end position="124"/>
    </location>
</feature>
<dbReference type="Proteomes" id="UP000571128">
    <property type="component" value="Unassembled WGS sequence"/>
</dbReference>
<evidence type="ECO:0000313" key="7">
    <source>
        <dbReference type="EMBL" id="MBC1399629.1"/>
    </source>
</evidence>
<dbReference type="HAMAP" id="MF_01671">
    <property type="entry name" value="IolG"/>
    <property type="match status" value="1"/>
</dbReference>
<dbReference type="PANTHER" id="PTHR43593">
    <property type="match status" value="1"/>
</dbReference>
<dbReference type="GO" id="GO:0019310">
    <property type="term" value="P:inositol catabolic process"/>
    <property type="evidence" value="ECO:0007669"/>
    <property type="project" value="UniProtKB-UniRule"/>
</dbReference>
<proteinExistence type="inferred from homology"/>
<dbReference type="InterPro" id="IPR000683">
    <property type="entry name" value="Gfo/Idh/MocA-like_OxRdtase_N"/>
</dbReference>
<dbReference type="EC" id="1.1.1.18" evidence="4"/>
<gene>
    <name evidence="4" type="primary">iolG</name>
    <name evidence="7" type="ORF">HB844_12160</name>
</gene>
<feature type="domain" description="Gfo/Idh/MocA-like oxidoreductase C-terminal" evidence="6">
    <location>
        <begin position="136"/>
        <end position="323"/>
    </location>
</feature>
<dbReference type="EMBL" id="JAARPY010000015">
    <property type="protein sequence ID" value="MBC1399629.1"/>
    <property type="molecule type" value="Genomic_DNA"/>
</dbReference>
<dbReference type="GO" id="GO:0050112">
    <property type="term" value="F:inositol 2-dehydrogenase (NAD+) activity"/>
    <property type="evidence" value="ECO:0007669"/>
    <property type="project" value="UniProtKB-UniRule"/>
</dbReference>
<organism evidence="7 8">
    <name type="scientific">Listeria fleischmannii</name>
    <dbReference type="NCBI Taxonomy" id="1069827"/>
    <lineage>
        <taxon>Bacteria</taxon>
        <taxon>Bacillati</taxon>
        <taxon>Bacillota</taxon>
        <taxon>Bacilli</taxon>
        <taxon>Bacillales</taxon>
        <taxon>Listeriaceae</taxon>
        <taxon>Listeria</taxon>
    </lineage>
</organism>
<keyword evidence="3 4" id="KW-0520">NAD</keyword>
<accession>A0A841YH73</accession>
<dbReference type="SUPFAM" id="SSF51735">
    <property type="entry name" value="NAD(P)-binding Rossmann-fold domains"/>
    <property type="match status" value="1"/>
</dbReference>
<dbReference type="Gene3D" id="3.40.50.720">
    <property type="entry name" value="NAD(P)-binding Rossmann-like Domain"/>
    <property type="match status" value="1"/>
</dbReference>
<dbReference type="InterPro" id="IPR036291">
    <property type="entry name" value="NAD(P)-bd_dom_sf"/>
</dbReference>
<evidence type="ECO:0000313" key="8">
    <source>
        <dbReference type="Proteomes" id="UP000571128"/>
    </source>
</evidence>
<sequence length="336" mass="37504">MTLKIGVVGTGAIGREHIDRVTNKLAGAKIVALTDVFLDACKQVNEQFDLNATIYPTDTELIASDVDAIFVTSFGGAHAETVLQAVNAGKFVFCEKPLATTAEDCKRIIEAERKHGSRLVQVGFMRRYDAGYKQLKQAMENHLIGTPLMLKCAHRNPTVAENYTTDMAVTDTLIHEIDCLHWLLEDDYKNVQAYFPRQTSRARVDLQDPQIFMLETKKGVVISVEVFVNCVYGYDIQCEIIGEEGIIKLPEVPSITVRKEEQLSQAILNDWKERFVAAYDVEIQDFIDCVRKSKKLTGPSSWDGYIASVTADACVKAQTSGQKEPIILQDKPAFYA</sequence>
<dbReference type="SUPFAM" id="SSF55347">
    <property type="entry name" value="Glyceraldehyde-3-phosphate dehydrogenase-like, C-terminal domain"/>
    <property type="match status" value="1"/>
</dbReference>
<dbReference type="PANTHER" id="PTHR43593:SF1">
    <property type="entry name" value="INOSITOL 2-DEHYDROGENASE"/>
    <property type="match status" value="1"/>
</dbReference>
<dbReference type="AlphaFoldDB" id="A0A841YH73"/>
<evidence type="ECO:0000259" key="6">
    <source>
        <dbReference type="Pfam" id="PF02894"/>
    </source>
</evidence>
<dbReference type="RefSeq" id="WP_007544741.1">
    <property type="nucleotide sequence ID" value="NZ_JAARPY010000015.1"/>
</dbReference>
<reference evidence="7 8" key="1">
    <citation type="submission" date="2020-03" db="EMBL/GenBank/DDBJ databases">
        <title>Soil Listeria distribution.</title>
        <authorList>
            <person name="Liao J."/>
            <person name="Wiedmann M."/>
        </authorList>
    </citation>
    <scope>NUCLEOTIDE SEQUENCE [LARGE SCALE GENOMIC DNA]</scope>
    <source>
        <strain evidence="7 8">FSL L7-1645</strain>
    </source>
</reference>
<dbReference type="Gene3D" id="3.30.360.10">
    <property type="entry name" value="Dihydrodipicolinate Reductase, domain 2"/>
    <property type="match status" value="1"/>
</dbReference>
<evidence type="ECO:0000256" key="4">
    <source>
        <dbReference type="HAMAP-Rule" id="MF_01671"/>
    </source>
</evidence>
<comment type="similarity">
    <text evidence="1 4">Belongs to the Gfo/Idh/MocA family.</text>
</comment>
<dbReference type="UniPathway" id="UPA00076">
    <property type="reaction ID" value="UER00143"/>
</dbReference>
<dbReference type="InterPro" id="IPR023794">
    <property type="entry name" value="MI/DCI_dehydrogenase"/>
</dbReference>
<evidence type="ECO:0000256" key="1">
    <source>
        <dbReference type="ARBA" id="ARBA00010928"/>
    </source>
</evidence>
<protein>
    <recommendedName>
        <fullName evidence="4">Inositol 2-dehydrogenase/D-chiro-inositol 3-dehydrogenase</fullName>
        <ecNumber evidence="4">1.1.1.18</ecNumber>
        <ecNumber evidence="4">1.1.1.369</ecNumber>
    </recommendedName>
    <alternativeName>
        <fullName evidence="4">Myo-inositol 2-dehydrogenase/D-chiro-inositol 3-dehydrogenase</fullName>
        <shortName evidence="4">MI 2-dehydrogenase/DCI 3-dehydrogenase</shortName>
    </alternativeName>
</protein>
<evidence type="ECO:0000256" key="3">
    <source>
        <dbReference type="ARBA" id="ARBA00023027"/>
    </source>
</evidence>
<comment type="subunit">
    <text evidence="4">Homotetramer.</text>
</comment>
<dbReference type="InterPro" id="IPR050424">
    <property type="entry name" value="Gfo-Idh-MocA_inositol_DH"/>
</dbReference>
<dbReference type="Pfam" id="PF01408">
    <property type="entry name" value="GFO_IDH_MocA"/>
    <property type="match status" value="1"/>
</dbReference>
<comment type="function">
    <text evidence="4">Involved in the oxidation of myo-inositol (MI) and D-chiro-inositol (DCI) to 2-keto-myo-inositol (2KMI or 2-inosose) and 1-keto-D-chiro-inositol (1KDCI), respectively.</text>
</comment>
<dbReference type="GO" id="GO:0000166">
    <property type="term" value="F:nucleotide binding"/>
    <property type="evidence" value="ECO:0007669"/>
    <property type="project" value="InterPro"/>
</dbReference>
<comment type="pathway">
    <text evidence="4">Polyol metabolism; myo-inositol degradation into acetyl-CoA; acetyl-CoA from myo-inositol: step 1/7.</text>
</comment>
<dbReference type="InterPro" id="IPR004104">
    <property type="entry name" value="Gfo/Idh/MocA-like_OxRdtase_C"/>
</dbReference>